<protein>
    <submittedName>
        <fullName evidence="5">N-acetylmuramoyl-L-alanine amidase</fullName>
    </submittedName>
</protein>
<sequence length="436" mass="45933">MRNGTRLQSPRKTFLSALFCAAAGVLALASAPRTVHADGPAPAEPSITAVRSWSAPSNTRIVFDFSKGVDAVMPDSGAGRQLVVRVPASGLVLAPGVPRFLAVGDSAVDSVAVSAEPSGATFTLWLAPECTFRAFSLPATEDKPFRIVVDVTRVGAQDAENRRLASIAAAKRRDRVRLVYIDAGHGGDDTGARGPGGVYEKNVTLAVARELADQLNKVPGVRALLTRDADFFIPLRQRYKIAEQARADLFISIHCNSSRRRGSGSGTEVYFLSLKGASDAADRDLADIENAADLVGGVPPQAEDDVVGVLYNVRRNSALERSQLLAEELLDHIAADRRVESRGIKQAGFAVLKSVEFPSVLVETAFINNPREVKLLKDPEFQAALGRQLAAGVVSYFTKAGVQLGAPATPATPANPANPVTPPEGARGGGGGAGLR</sequence>
<feature type="compositionally biased region" description="Low complexity" evidence="2">
    <location>
        <begin position="408"/>
        <end position="418"/>
    </location>
</feature>
<dbReference type="GO" id="GO:0030288">
    <property type="term" value="C:outer membrane-bounded periplasmic space"/>
    <property type="evidence" value="ECO:0007669"/>
    <property type="project" value="TreeGrafter"/>
</dbReference>
<feature type="signal peptide" evidence="3">
    <location>
        <begin position="1"/>
        <end position="37"/>
    </location>
</feature>
<feature type="region of interest" description="Disordered" evidence="2">
    <location>
        <begin position="408"/>
        <end position="436"/>
    </location>
</feature>
<organism evidence="5 6">
    <name type="scientific">Eiseniibacteriota bacterium</name>
    <dbReference type="NCBI Taxonomy" id="2212470"/>
    <lineage>
        <taxon>Bacteria</taxon>
        <taxon>Candidatus Eiseniibacteriota</taxon>
    </lineage>
</organism>
<feature type="chain" id="PRO_5037876586" evidence="3">
    <location>
        <begin position="38"/>
        <end position="436"/>
    </location>
</feature>
<dbReference type="GO" id="GO:0008745">
    <property type="term" value="F:N-acetylmuramoyl-L-alanine amidase activity"/>
    <property type="evidence" value="ECO:0007669"/>
    <property type="project" value="InterPro"/>
</dbReference>
<evidence type="ECO:0000256" key="3">
    <source>
        <dbReference type="SAM" id="SignalP"/>
    </source>
</evidence>
<feature type="domain" description="MurNAc-LAA" evidence="4">
    <location>
        <begin position="239"/>
        <end position="394"/>
    </location>
</feature>
<dbReference type="Gene3D" id="3.40.630.40">
    <property type="entry name" value="Zn-dependent exopeptidases"/>
    <property type="match status" value="1"/>
</dbReference>
<keyword evidence="1" id="KW-0378">Hydrolase</keyword>
<dbReference type="InterPro" id="IPR002508">
    <property type="entry name" value="MurNAc-LAA_cat"/>
</dbReference>
<dbReference type="Proteomes" id="UP000696931">
    <property type="component" value="Unassembled WGS sequence"/>
</dbReference>
<dbReference type="SUPFAM" id="SSF53187">
    <property type="entry name" value="Zn-dependent exopeptidases"/>
    <property type="match status" value="1"/>
</dbReference>
<keyword evidence="3" id="KW-0732">Signal</keyword>
<gene>
    <name evidence="5" type="ORF">HZA61_10245</name>
</gene>
<accession>A0A933W8T8</accession>
<evidence type="ECO:0000256" key="2">
    <source>
        <dbReference type="SAM" id="MobiDB-lite"/>
    </source>
</evidence>
<dbReference type="InterPro" id="IPR050695">
    <property type="entry name" value="N-acetylmuramoyl_amidase_3"/>
</dbReference>
<dbReference type="SMART" id="SM00646">
    <property type="entry name" value="Ami_3"/>
    <property type="match status" value="1"/>
</dbReference>
<evidence type="ECO:0000259" key="4">
    <source>
        <dbReference type="SMART" id="SM00646"/>
    </source>
</evidence>
<dbReference type="EMBL" id="JACRIW010000071">
    <property type="protein sequence ID" value="MBI5169857.1"/>
    <property type="molecule type" value="Genomic_DNA"/>
</dbReference>
<dbReference type="Pfam" id="PF01520">
    <property type="entry name" value="Amidase_3"/>
    <property type="match status" value="1"/>
</dbReference>
<reference evidence="5" key="1">
    <citation type="submission" date="2020-07" db="EMBL/GenBank/DDBJ databases">
        <title>Huge and variable diversity of episymbiotic CPR bacteria and DPANN archaea in groundwater ecosystems.</title>
        <authorList>
            <person name="He C.Y."/>
            <person name="Keren R."/>
            <person name="Whittaker M."/>
            <person name="Farag I.F."/>
            <person name="Doudna J."/>
            <person name="Cate J.H.D."/>
            <person name="Banfield J.F."/>
        </authorList>
    </citation>
    <scope>NUCLEOTIDE SEQUENCE</scope>
    <source>
        <strain evidence="5">NC_groundwater_1813_Pr3_B-0.1um_71_17</strain>
    </source>
</reference>
<evidence type="ECO:0000256" key="1">
    <source>
        <dbReference type="ARBA" id="ARBA00022801"/>
    </source>
</evidence>
<dbReference type="CDD" id="cd02696">
    <property type="entry name" value="MurNAc-LAA"/>
    <property type="match status" value="1"/>
</dbReference>
<dbReference type="PANTHER" id="PTHR30404:SF0">
    <property type="entry name" value="N-ACETYLMURAMOYL-L-ALANINE AMIDASE AMIC"/>
    <property type="match status" value="1"/>
</dbReference>
<dbReference type="Gene3D" id="2.60.40.3500">
    <property type="match status" value="1"/>
</dbReference>
<feature type="compositionally biased region" description="Gly residues" evidence="2">
    <location>
        <begin position="426"/>
        <end position="436"/>
    </location>
</feature>
<evidence type="ECO:0000313" key="6">
    <source>
        <dbReference type="Proteomes" id="UP000696931"/>
    </source>
</evidence>
<dbReference type="GO" id="GO:0009253">
    <property type="term" value="P:peptidoglycan catabolic process"/>
    <property type="evidence" value="ECO:0007669"/>
    <property type="project" value="InterPro"/>
</dbReference>
<name>A0A933W8T8_UNCEI</name>
<dbReference type="PANTHER" id="PTHR30404">
    <property type="entry name" value="N-ACETYLMURAMOYL-L-ALANINE AMIDASE"/>
    <property type="match status" value="1"/>
</dbReference>
<comment type="caution">
    <text evidence="5">The sequence shown here is derived from an EMBL/GenBank/DDBJ whole genome shotgun (WGS) entry which is preliminary data.</text>
</comment>
<proteinExistence type="predicted"/>
<dbReference type="AlphaFoldDB" id="A0A933W8T8"/>
<evidence type="ECO:0000313" key="5">
    <source>
        <dbReference type="EMBL" id="MBI5169857.1"/>
    </source>
</evidence>